<comment type="caution">
    <text evidence="1">The sequence shown here is derived from an EMBL/GenBank/DDBJ whole genome shotgun (WGS) entry which is preliminary data.</text>
</comment>
<protein>
    <submittedName>
        <fullName evidence="1">Uncharacterized protein</fullName>
    </submittedName>
</protein>
<evidence type="ECO:0000313" key="1">
    <source>
        <dbReference type="EMBL" id="EJX04110.1"/>
    </source>
</evidence>
<organism evidence="1">
    <name type="scientific">gut metagenome</name>
    <dbReference type="NCBI Taxonomy" id="749906"/>
    <lineage>
        <taxon>unclassified sequences</taxon>
        <taxon>metagenomes</taxon>
        <taxon>organismal metagenomes</taxon>
    </lineage>
</organism>
<name>J9GUJ6_9ZZZZ</name>
<accession>J9GUJ6</accession>
<gene>
    <name evidence="1" type="ORF">EVA_07783</name>
</gene>
<dbReference type="AlphaFoldDB" id="J9GUJ6"/>
<sequence length="37" mass="4497">MQVRYYCPRRRLPPARESDRAFCILWRESAVFPARQA</sequence>
<reference evidence="1" key="1">
    <citation type="journal article" date="2012" name="PLoS ONE">
        <title>Gene sets for utilization of primary and secondary nutrition supplies in the distal gut of endangered iberian lynx.</title>
        <authorList>
            <person name="Alcaide M."/>
            <person name="Messina E."/>
            <person name="Richter M."/>
            <person name="Bargiela R."/>
            <person name="Peplies J."/>
            <person name="Huws S.A."/>
            <person name="Newbold C.J."/>
            <person name="Golyshin P.N."/>
            <person name="Simon M.A."/>
            <person name="Lopez G."/>
            <person name="Yakimov M.M."/>
            <person name="Ferrer M."/>
        </authorList>
    </citation>
    <scope>NUCLEOTIDE SEQUENCE</scope>
</reference>
<proteinExistence type="predicted"/>
<dbReference type="EMBL" id="AMCI01001916">
    <property type="protein sequence ID" value="EJX04110.1"/>
    <property type="molecule type" value="Genomic_DNA"/>
</dbReference>